<sequence length="32" mass="3718">MPYRKETFLCFLETTSSDVAYSCDNCHEVKSL</sequence>
<proteinExistence type="predicted"/>
<reference evidence="1 2" key="1">
    <citation type="submission" date="2015-01" db="EMBL/GenBank/DDBJ databases">
        <title>Evolution of Trichinella species and genotypes.</title>
        <authorList>
            <person name="Korhonen P.K."/>
            <person name="Edoardo P."/>
            <person name="Giuseppe L.R."/>
            <person name="Gasser R.B."/>
        </authorList>
    </citation>
    <scope>NUCLEOTIDE SEQUENCE [LARGE SCALE GENOMIC DNA]</scope>
    <source>
        <strain evidence="1">ISS417</strain>
    </source>
</reference>
<organism evidence="1 2">
    <name type="scientific">Trichinella murrelli</name>
    <dbReference type="NCBI Taxonomy" id="144512"/>
    <lineage>
        <taxon>Eukaryota</taxon>
        <taxon>Metazoa</taxon>
        <taxon>Ecdysozoa</taxon>
        <taxon>Nematoda</taxon>
        <taxon>Enoplea</taxon>
        <taxon>Dorylaimia</taxon>
        <taxon>Trichinellida</taxon>
        <taxon>Trichinellidae</taxon>
        <taxon>Trichinella</taxon>
    </lineage>
</organism>
<accession>A0A0V0SQZ7</accession>
<dbReference type="AlphaFoldDB" id="A0A0V0SQZ7"/>
<gene>
    <name evidence="1" type="ORF">T05_15020</name>
</gene>
<keyword evidence="2" id="KW-1185">Reference proteome</keyword>
<comment type="caution">
    <text evidence="1">The sequence shown here is derived from an EMBL/GenBank/DDBJ whole genome shotgun (WGS) entry which is preliminary data.</text>
</comment>
<dbReference type="EMBL" id="JYDJ01003640">
    <property type="protein sequence ID" value="KRX29130.1"/>
    <property type="molecule type" value="Genomic_DNA"/>
</dbReference>
<protein>
    <submittedName>
        <fullName evidence="1">Uncharacterized protein</fullName>
    </submittedName>
</protein>
<evidence type="ECO:0000313" key="2">
    <source>
        <dbReference type="Proteomes" id="UP000055048"/>
    </source>
</evidence>
<evidence type="ECO:0000313" key="1">
    <source>
        <dbReference type="EMBL" id="KRX29130.1"/>
    </source>
</evidence>
<name>A0A0V0SQZ7_9BILA</name>
<dbReference type="Proteomes" id="UP000055048">
    <property type="component" value="Unassembled WGS sequence"/>
</dbReference>